<sequence length="242" mass="25018">MKAEPGELTLTFTPWSQWVREVAASKVALVTTAGVYLKHGLHEPFDPDREGGDPTFREFPSVVDLADVALAGAAQGPAGDAVNGPVGDEVSGESGSDDQEQAKAEARAQVNRVFPLDRLRAMAAAGTIDAVAPFAYSFSGAVSDPLPLLADFGPAVAWRIRRMGADVVLVVAAGSGLPAAAIVARLIELAGIPTVVLAADADALRRAGVPRGVAMDPGEWVQRLPEALEAAWPLDAPGVVAL</sequence>
<evidence type="ECO:0008006" key="4">
    <source>
        <dbReference type="Google" id="ProtNLM"/>
    </source>
</evidence>
<comment type="caution">
    <text evidence="2">The sequence shown here is derived from an EMBL/GenBank/DDBJ whole genome shotgun (WGS) entry which is preliminary data.</text>
</comment>
<dbReference type="Proteomes" id="UP001519289">
    <property type="component" value="Unassembled WGS sequence"/>
</dbReference>
<dbReference type="RefSeq" id="WP_209467177.1">
    <property type="nucleotide sequence ID" value="NZ_JAGGLG010000021.1"/>
</dbReference>
<dbReference type="EMBL" id="JAGGLG010000021">
    <property type="protein sequence ID" value="MBP2019060.1"/>
    <property type="molecule type" value="Genomic_DNA"/>
</dbReference>
<evidence type="ECO:0000256" key="1">
    <source>
        <dbReference type="SAM" id="MobiDB-lite"/>
    </source>
</evidence>
<proteinExistence type="predicted"/>
<accession>A0ABS4JU54</accession>
<gene>
    <name evidence="2" type="ORF">J2Z79_002476</name>
</gene>
<evidence type="ECO:0000313" key="2">
    <source>
        <dbReference type="EMBL" id="MBP2019060.1"/>
    </source>
</evidence>
<reference evidence="2 3" key="1">
    <citation type="submission" date="2021-03" db="EMBL/GenBank/DDBJ databases">
        <title>Genomic Encyclopedia of Type Strains, Phase IV (KMG-IV): sequencing the most valuable type-strain genomes for metagenomic binning, comparative biology and taxonomic classification.</title>
        <authorList>
            <person name="Goeker M."/>
        </authorList>
    </citation>
    <scope>NUCLEOTIDE SEQUENCE [LARGE SCALE GENOMIC DNA]</scope>
    <source>
        <strain evidence="2 3">DSM 27138</strain>
    </source>
</reference>
<organism evidence="2 3">
    <name type="scientific">Symbiobacterium terraclitae</name>
    <dbReference type="NCBI Taxonomy" id="557451"/>
    <lineage>
        <taxon>Bacteria</taxon>
        <taxon>Bacillati</taxon>
        <taxon>Bacillota</taxon>
        <taxon>Clostridia</taxon>
        <taxon>Eubacteriales</taxon>
        <taxon>Symbiobacteriaceae</taxon>
        <taxon>Symbiobacterium</taxon>
    </lineage>
</organism>
<evidence type="ECO:0000313" key="3">
    <source>
        <dbReference type="Proteomes" id="UP001519289"/>
    </source>
</evidence>
<name>A0ABS4JU54_9FIRM</name>
<keyword evidence="3" id="KW-1185">Reference proteome</keyword>
<protein>
    <recommendedName>
        <fullName evidence="4">Isochorismatase-like domain-containing protein</fullName>
    </recommendedName>
</protein>
<feature type="region of interest" description="Disordered" evidence="1">
    <location>
        <begin position="76"/>
        <end position="106"/>
    </location>
</feature>